<protein>
    <submittedName>
        <fullName evidence="1">Uncharacterized protein</fullName>
    </submittedName>
</protein>
<name>A0ABP0QBU9_9DINO</name>
<reference evidence="1 2" key="1">
    <citation type="submission" date="2024-02" db="EMBL/GenBank/DDBJ databases">
        <authorList>
            <person name="Chen Y."/>
            <person name="Shah S."/>
            <person name="Dougan E. K."/>
            <person name="Thang M."/>
            <person name="Chan C."/>
        </authorList>
    </citation>
    <scope>NUCLEOTIDE SEQUENCE [LARGE SCALE GENOMIC DNA]</scope>
</reference>
<sequence length="305" mass="30480">MASAKYDGFGGGWGTMTGGNAAMGTMQTAALPTQAVGTAGGTAFQRQNFGNTASMATQNIADMQYKTMAPDVMKTQPGGAYANNYDAMATRAPPTQTDAYGYGGSGCGGRPSSGYGCGSSRNMGGYGGQNGYADGYGGSNYGTGYGGSAYGGSGCGYGYGYPTSYAQGQQGQGCQGQGYGGSAYGQNYGYGGCGQCGQGQGGYGYGYGGGGTGYGAYGYGGSQGVAPYQGYSERGYGGMNEMVATQQLSAQQVYSREVPGSFAAPGYNAYMAGSGYPPGHPAAAAAQGQMPVGRKPGRTRRSICC</sequence>
<evidence type="ECO:0000313" key="1">
    <source>
        <dbReference type="EMBL" id="CAK9085479.1"/>
    </source>
</evidence>
<dbReference type="EMBL" id="CAXAMN010024306">
    <property type="protein sequence ID" value="CAK9085479.1"/>
    <property type="molecule type" value="Genomic_DNA"/>
</dbReference>
<dbReference type="Proteomes" id="UP001642484">
    <property type="component" value="Unassembled WGS sequence"/>
</dbReference>
<keyword evidence="2" id="KW-1185">Reference proteome</keyword>
<evidence type="ECO:0000313" key="2">
    <source>
        <dbReference type="Proteomes" id="UP001642484"/>
    </source>
</evidence>
<organism evidence="1 2">
    <name type="scientific">Durusdinium trenchii</name>
    <dbReference type="NCBI Taxonomy" id="1381693"/>
    <lineage>
        <taxon>Eukaryota</taxon>
        <taxon>Sar</taxon>
        <taxon>Alveolata</taxon>
        <taxon>Dinophyceae</taxon>
        <taxon>Suessiales</taxon>
        <taxon>Symbiodiniaceae</taxon>
        <taxon>Durusdinium</taxon>
    </lineage>
</organism>
<accession>A0ABP0QBU9</accession>
<gene>
    <name evidence="1" type="ORF">CCMP2556_LOCUS41504</name>
</gene>
<comment type="caution">
    <text evidence="1">The sequence shown here is derived from an EMBL/GenBank/DDBJ whole genome shotgun (WGS) entry which is preliminary data.</text>
</comment>
<proteinExistence type="predicted"/>